<feature type="transmembrane region" description="Helical" evidence="5">
    <location>
        <begin position="158"/>
        <end position="182"/>
    </location>
</feature>
<dbReference type="OrthoDB" id="306876at2759"/>
<keyword evidence="4 5" id="KW-0472">Membrane</keyword>
<feature type="domain" description="EamA" evidence="6">
    <location>
        <begin position="99"/>
        <end position="229"/>
    </location>
</feature>
<evidence type="ECO:0000256" key="2">
    <source>
        <dbReference type="ARBA" id="ARBA00022692"/>
    </source>
</evidence>
<feature type="transmembrane region" description="Helical" evidence="5">
    <location>
        <begin position="129"/>
        <end position="146"/>
    </location>
</feature>
<comment type="subcellular location">
    <subcellularLocation>
        <location evidence="1">Membrane</location>
        <topology evidence="1">Multi-pass membrane protein</topology>
    </subcellularLocation>
</comment>
<dbReference type="AlphaFoldDB" id="A0A814EQR5"/>
<evidence type="ECO:0000313" key="8">
    <source>
        <dbReference type="Proteomes" id="UP000663879"/>
    </source>
</evidence>
<dbReference type="PANTHER" id="PTHR22911">
    <property type="entry name" value="ACYL-MALONYL CONDENSING ENZYME-RELATED"/>
    <property type="match status" value="1"/>
</dbReference>
<feature type="transmembrane region" description="Helical" evidence="5">
    <location>
        <begin position="188"/>
        <end position="206"/>
    </location>
</feature>
<sequence length="456" mass="52140">MIEILNLQNLEKKTSVQLNDSSNQDEKEEDSLLEFSEFNILSSSKASLRYKSQTKLNDKNISEKGTDKLLEEPNENALESNEKTFLTNLNEKLFLPYRGYYYGLISAFSFCLSQVLMKKSKWLAGSDHSTIRYFTTFIFMAIFMKFKKMELTGPKKKIKLLLFRGLLGSCYLISTYFAIMLIKPSDVTSLAHSGIIITAIMSRIFLKEKLTLAHILSIFLTAIGVMFISKPSFLFQVSAININNNISKNFTIEESNFEAYRLPLGISMTFLGSFFTSVAFLILKKLSNSKVHWAYSTICVTWFGFPLSILISIILIKLGIYHRDIDNEISELPMDIFYSFLASCLSLVTQIFLNKSFKYEDATKIAIIKTTDVFFSFLLQFLLLGINVDRLGIIGAMAILVGTFFVLVYKLMNSKYEEYKRNKQAIYLGNDGGGDVTKPTKKSFKRTLFKIIFFKF</sequence>
<dbReference type="GO" id="GO:0016020">
    <property type="term" value="C:membrane"/>
    <property type="evidence" value="ECO:0007669"/>
    <property type="project" value="UniProtKB-SubCell"/>
</dbReference>
<feature type="transmembrane region" description="Helical" evidence="5">
    <location>
        <begin position="295"/>
        <end position="316"/>
    </location>
</feature>
<organism evidence="7 8">
    <name type="scientific">Brachionus calyciflorus</name>
    <dbReference type="NCBI Taxonomy" id="104777"/>
    <lineage>
        <taxon>Eukaryota</taxon>
        <taxon>Metazoa</taxon>
        <taxon>Spiralia</taxon>
        <taxon>Gnathifera</taxon>
        <taxon>Rotifera</taxon>
        <taxon>Eurotatoria</taxon>
        <taxon>Monogononta</taxon>
        <taxon>Pseudotrocha</taxon>
        <taxon>Ploima</taxon>
        <taxon>Brachionidae</taxon>
        <taxon>Brachionus</taxon>
    </lineage>
</organism>
<keyword evidence="8" id="KW-1185">Reference proteome</keyword>
<keyword evidence="2 5" id="KW-0812">Transmembrane</keyword>
<name>A0A814EQR5_9BILA</name>
<reference evidence="7" key="1">
    <citation type="submission" date="2021-02" db="EMBL/GenBank/DDBJ databases">
        <authorList>
            <person name="Nowell W R."/>
        </authorList>
    </citation>
    <scope>NUCLEOTIDE SEQUENCE</scope>
    <source>
        <strain evidence="7">Ploen Becks lab</strain>
    </source>
</reference>
<feature type="transmembrane region" description="Helical" evidence="5">
    <location>
        <begin position="99"/>
        <end position="117"/>
    </location>
</feature>
<dbReference type="SUPFAM" id="SSF103481">
    <property type="entry name" value="Multidrug resistance efflux transporter EmrE"/>
    <property type="match status" value="2"/>
</dbReference>
<evidence type="ECO:0000256" key="3">
    <source>
        <dbReference type="ARBA" id="ARBA00022989"/>
    </source>
</evidence>
<dbReference type="Proteomes" id="UP000663879">
    <property type="component" value="Unassembled WGS sequence"/>
</dbReference>
<dbReference type="Pfam" id="PF00892">
    <property type="entry name" value="EamA"/>
    <property type="match status" value="2"/>
</dbReference>
<dbReference type="EMBL" id="CAJNOC010003253">
    <property type="protein sequence ID" value="CAF0974644.1"/>
    <property type="molecule type" value="Genomic_DNA"/>
</dbReference>
<evidence type="ECO:0000313" key="7">
    <source>
        <dbReference type="EMBL" id="CAF0974644.1"/>
    </source>
</evidence>
<gene>
    <name evidence="7" type="ORF">OXX778_LOCUS15103</name>
</gene>
<feature type="transmembrane region" description="Helical" evidence="5">
    <location>
        <begin position="218"/>
        <end position="242"/>
    </location>
</feature>
<dbReference type="Gene3D" id="1.10.3730.20">
    <property type="match status" value="1"/>
</dbReference>
<dbReference type="InterPro" id="IPR000620">
    <property type="entry name" value="EamA_dom"/>
</dbReference>
<proteinExistence type="predicted"/>
<feature type="transmembrane region" description="Helical" evidence="5">
    <location>
        <begin position="392"/>
        <end position="412"/>
    </location>
</feature>
<feature type="transmembrane region" description="Helical" evidence="5">
    <location>
        <begin position="262"/>
        <end position="283"/>
    </location>
</feature>
<protein>
    <recommendedName>
        <fullName evidence="6">EamA domain-containing protein</fullName>
    </recommendedName>
</protein>
<keyword evidence="3 5" id="KW-1133">Transmembrane helix</keyword>
<evidence type="ECO:0000256" key="5">
    <source>
        <dbReference type="SAM" id="Phobius"/>
    </source>
</evidence>
<feature type="transmembrane region" description="Helical" evidence="5">
    <location>
        <begin position="365"/>
        <end position="386"/>
    </location>
</feature>
<evidence type="ECO:0000259" key="6">
    <source>
        <dbReference type="Pfam" id="PF00892"/>
    </source>
</evidence>
<dbReference type="InterPro" id="IPR037185">
    <property type="entry name" value="EmrE-like"/>
</dbReference>
<accession>A0A814EQR5</accession>
<evidence type="ECO:0000256" key="1">
    <source>
        <dbReference type="ARBA" id="ARBA00004141"/>
    </source>
</evidence>
<evidence type="ECO:0000256" key="4">
    <source>
        <dbReference type="ARBA" id="ARBA00023136"/>
    </source>
</evidence>
<comment type="caution">
    <text evidence="7">The sequence shown here is derived from an EMBL/GenBank/DDBJ whole genome shotgun (WGS) entry which is preliminary data.</text>
</comment>
<dbReference type="PANTHER" id="PTHR22911:SF6">
    <property type="entry name" value="SOLUTE CARRIER FAMILY 35 MEMBER G1"/>
    <property type="match status" value="1"/>
</dbReference>
<feature type="domain" description="EamA" evidence="6">
    <location>
        <begin position="264"/>
        <end position="407"/>
    </location>
</feature>
<feature type="transmembrane region" description="Helical" evidence="5">
    <location>
        <begin position="336"/>
        <end position="353"/>
    </location>
</feature>